<evidence type="ECO:0000256" key="1">
    <source>
        <dbReference type="SAM" id="MobiDB-lite"/>
    </source>
</evidence>
<dbReference type="EMBL" id="BOON01000032">
    <property type="protein sequence ID" value="GII23950.1"/>
    <property type="molecule type" value="Genomic_DNA"/>
</dbReference>
<sequence>MVGGAADPSADRPPVIRRSGPIAGKPQPPPPGADGWHMASEGGNTFRMDPTEMLWPCAVRVTWAGEEVVVEISGHGDDEEAQATRPIAGPWSSPPPAYRNAA</sequence>
<keyword evidence="3" id="KW-1185">Reference proteome</keyword>
<dbReference type="AlphaFoldDB" id="A0A8J3TB82"/>
<dbReference type="Proteomes" id="UP000599074">
    <property type="component" value="Unassembled WGS sequence"/>
</dbReference>
<gene>
    <name evidence="2" type="ORF">Pme01_35470</name>
</gene>
<comment type="caution">
    <text evidence="2">The sequence shown here is derived from an EMBL/GenBank/DDBJ whole genome shotgun (WGS) entry which is preliminary data.</text>
</comment>
<protein>
    <submittedName>
        <fullName evidence="2">Uncharacterized protein</fullName>
    </submittedName>
</protein>
<reference evidence="2" key="1">
    <citation type="submission" date="2021-01" db="EMBL/GenBank/DDBJ databases">
        <title>Whole genome shotgun sequence of Planosporangium mesophilum NBRC 109066.</title>
        <authorList>
            <person name="Komaki H."/>
            <person name="Tamura T."/>
        </authorList>
    </citation>
    <scope>NUCLEOTIDE SEQUENCE</scope>
    <source>
        <strain evidence="2">NBRC 109066</strain>
    </source>
</reference>
<organism evidence="2 3">
    <name type="scientific">Planosporangium mesophilum</name>
    <dbReference type="NCBI Taxonomy" id="689768"/>
    <lineage>
        <taxon>Bacteria</taxon>
        <taxon>Bacillati</taxon>
        <taxon>Actinomycetota</taxon>
        <taxon>Actinomycetes</taxon>
        <taxon>Micromonosporales</taxon>
        <taxon>Micromonosporaceae</taxon>
        <taxon>Planosporangium</taxon>
    </lineage>
</organism>
<name>A0A8J3TB82_9ACTN</name>
<proteinExistence type="predicted"/>
<feature type="compositionally biased region" description="Pro residues" evidence="1">
    <location>
        <begin position="92"/>
        <end position="102"/>
    </location>
</feature>
<accession>A0A8J3TB82</accession>
<evidence type="ECO:0000313" key="2">
    <source>
        <dbReference type="EMBL" id="GII23950.1"/>
    </source>
</evidence>
<feature type="region of interest" description="Disordered" evidence="1">
    <location>
        <begin position="1"/>
        <end position="49"/>
    </location>
</feature>
<evidence type="ECO:0000313" key="3">
    <source>
        <dbReference type="Proteomes" id="UP000599074"/>
    </source>
</evidence>
<feature type="region of interest" description="Disordered" evidence="1">
    <location>
        <begin position="73"/>
        <end position="102"/>
    </location>
</feature>